<evidence type="ECO:0000256" key="3">
    <source>
        <dbReference type="ARBA" id="ARBA00022691"/>
    </source>
</evidence>
<evidence type="ECO:0000256" key="1">
    <source>
        <dbReference type="ARBA" id="ARBA00022603"/>
    </source>
</evidence>
<dbReference type="GO" id="GO:0032259">
    <property type="term" value="P:methylation"/>
    <property type="evidence" value="ECO:0007669"/>
    <property type="project" value="UniProtKB-KW"/>
</dbReference>
<dbReference type="Proteomes" id="UP001501461">
    <property type="component" value="Unassembled WGS sequence"/>
</dbReference>
<dbReference type="RefSeq" id="WP_343956528.1">
    <property type="nucleotide sequence ID" value="NZ_BAAAMN010000016.1"/>
</dbReference>
<keyword evidence="3" id="KW-0949">S-adenosyl-L-methionine</keyword>
<keyword evidence="5" id="KW-1185">Reference proteome</keyword>
<organism evidence="4 5">
    <name type="scientific">Yaniella flava</name>
    <dbReference type="NCBI Taxonomy" id="287930"/>
    <lineage>
        <taxon>Bacteria</taxon>
        <taxon>Bacillati</taxon>
        <taxon>Actinomycetota</taxon>
        <taxon>Actinomycetes</taxon>
        <taxon>Micrococcales</taxon>
        <taxon>Micrococcaceae</taxon>
        <taxon>Yaniella</taxon>
    </lineage>
</organism>
<dbReference type="PANTHER" id="PTHR33841:SF5">
    <property type="entry name" value="DNA METHYLASE (MODIFICATION METHYLASE) (METHYLTRANSFERASE)-RELATED"/>
    <property type="match status" value="1"/>
</dbReference>
<dbReference type="GO" id="GO:0008168">
    <property type="term" value="F:methyltransferase activity"/>
    <property type="evidence" value="ECO:0007669"/>
    <property type="project" value="UniProtKB-KW"/>
</dbReference>
<accession>A0ABP5FTR5</accession>
<keyword evidence="1 4" id="KW-0489">Methyltransferase</keyword>
<evidence type="ECO:0000256" key="2">
    <source>
        <dbReference type="ARBA" id="ARBA00022679"/>
    </source>
</evidence>
<sequence>MLGFDFDVTGTETVRQTGQVFLEKLRSDDQQHSSQQGATPFDLASDIAGLALKYHPGREVSFLEPCIGSGIFFSALLHDAAEKTDELAIRRAHGVEQDEHLAALAHDLWAPAGLTVSDVDFMRLTADHLPKATLVLSRPPATQHHRLSSDEKILSADAAETASGIRPTGLADLYNHFVLATHKFLAPGAVSAWLLPSAFLHRHAGHALRWYLTNRVRIQRIHSFDRGILDATEHEDEILDWSVLIFTNERPQSSNTFEMSDGGELFNATVTKEVPYSRLNPASSWQDVLRDDGNQQVSYRMDDFFEIRHGWDVPGKKYLVLNEDKAWALGIQPYHMHPMLPPPTDVTEKVIEADDWEYPVAENRRVIIASRYDSSYLEDKDPALLQYLNTADAETIAAAKQSENNLWYNLHVRGATPILVQPATEQDTGPYRFIINTSQGVAGPGWITMSPKLAFAKPQLILDGIDWDAVQFALDNIRLPDATQNPPFTPEALASLDATVIAEYLGLTDQRA</sequence>
<protein>
    <submittedName>
        <fullName evidence="4">N-6 DNA methylase</fullName>
    </submittedName>
</protein>
<dbReference type="SUPFAM" id="SSF53335">
    <property type="entry name" value="S-adenosyl-L-methionine-dependent methyltransferases"/>
    <property type="match status" value="1"/>
</dbReference>
<comment type="caution">
    <text evidence="4">The sequence shown here is derived from an EMBL/GenBank/DDBJ whole genome shotgun (WGS) entry which is preliminary data.</text>
</comment>
<dbReference type="EMBL" id="BAAAMN010000016">
    <property type="protein sequence ID" value="GAA2031921.1"/>
    <property type="molecule type" value="Genomic_DNA"/>
</dbReference>
<evidence type="ECO:0000313" key="5">
    <source>
        <dbReference type="Proteomes" id="UP001501461"/>
    </source>
</evidence>
<reference evidence="5" key="1">
    <citation type="journal article" date="2019" name="Int. J. Syst. Evol. Microbiol.">
        <title>The Global Catalogue of Microorganisms (GCM) 10K type strain sequencing project: providing services to taxonomists for standard genome sequencing and annotation.</title>
        <authorList>
            <consortium name="The Broad Institute Genomics Platform"/>
            <consortium name="The Broad Institute Genome Sequencing Center for Infectious Disease"/>
            <person name="Wu L."/>
            <person name="Ma J."/>
        </authorList>
    </citation>
    <scope>NUCLEOTIDE SEQUENCE [LARGE SCALE GENOMIC DNA]</scope>
    <source>
        <strain evidence="5">JCM 13595</strain>
    </source>
</reference>
<keyword evidence="2" id="KW-0808">Transferase</keyword>
<proteinExistence type="predicted"/>
<dbReference type="InterPro" id="IPR050953">
    <property type="entry name" value="N4_N6_ade-DNA_methylase"/>
</dbReference>
<dbReference type="InterPro" id="IPR029063">
    <property type="entry name" value="SAM-dependent_MTases_sf"/>
</dbReference>
<name>A0ABP5FTR5_9MICC</name>
<gene>
    <name evidence="4" type="ORF">GCM10009720_10220</name>
</gene>
<evidence type="ECO:0000313" key="4">
    <source>
        <dbReference type="EMBL" id="GAA2031921.1"/>
    </source>
</evidence>
<dbReference type="Gene3D" id="3.40.50.150">
    <property type="entry name" value="Vaccinia Virus protein VP39"/>
    <property type="match status" value="1"/>
</dbReference>
<dbReference type="PANTHER" id="PTHR33841">
    <property type="entry name" value="DNA METHYLTRANSFERASE YEEA-RELATED"/>
    <property type="match status" value="1"/>
</dbReference>